<dbReference type="InterPro" id="IPR001810">
    <property type="entry name" value="F-box_dom"/>
</dbReference>
<dbReference type="Gene3D" id="1.20.1280.50">
    <property type="match status" value="1"/>
</dbReference>
<dbReference type="PROSITE" id="PS50181">
    <property type="entry name" value="FBOX"/>
    <property type="match status" value="1"/>
</dbReference>
<sequence>MECISLPEELVEQILYRVPIESVARWRSTSKQWNALLKSKRFLKTHSASAPRLRLFPVPTTRSVRMRKTYVVLDMSGYSNPEKFHPCSIKEQIEAAMRKEGYYGELSIWVYGAENTWSTELESIFWEAGIEAYQYKGDKRTRLHMLIADFLAVLFSMNYSSNFLILSENKQDMEQDPRFSRFRKALENNGFFLVSAHTDKLIIEDTKPVHSETA</sequence>
<accession>A0A1J3EWE9</accession>
<dbReference type="CDD" id="cd22157">
    <property type="entry name" value="F-box_AtFBW1-like"/>
    <property type="match status" value="1"/>
</dbReference>
<evidence type="ECO:0000313" key="2">
    <source>
        <dbReference type="EMBL" id="JAU35911.1"/>
    </source>
</evidence>
<dbReference type="EMBL" id="GEVK01016921">
    <property type="protein sequence ID" value="JAU35911.1"/>
    <property type="molecule type" value="Transcribed_RNA"/>
</dbReference>
<evidence type="ECO:0000259" key="1">
    <source>
        <dbReference type="PROSITE" id="PS50181"/>
    </source>
</evidence>
<feature type="domain" description="F-box" evidence="1">
    <location>
        <begin position="1"/>
        <end position="46"/>
    </location>
</feature>
<protein>
    <submittedName>
        <fullName evidence="2">Putative F-box protein</fullName>
    </submittedName>
</protein>
<dbReference type="AlphaFoldDB" id="A0A1J3EWE9"/>
<name>A0A1J3EWE9_NOCCA</name>
<reference evidence="2" key="1">
    <citation type="submission" date="2016-07" db="EMBL/GenBank/DDBJ databases">
        <title>De novo transcriptome assembly of four accessions of the metal hyperaccumulator plant Noccaea caerulescens.</title>
        <authorList>
            <person name="Blande D."/>
            <person name="Halimaa P."/>
            <person name="Tervahauta A.I."/>
            <person name="Aarts M.G."/>
            <person name="Karenlampi S.O."/>
        </authorList>
    </citation>
    <scope>NUCLEOTIDE SEQUENCE</scope>
</reference>
<organism evidence="2">
    <name type="scientific">Noccaea caerulescens</name>
    <name type="common">Alpine penny-cress</name>
    <name type="synonym">Thlaspi caerulescens</name>
    <dbReference type="NCBI Taxonomy" id="107243"/>
    <lineage>
        <taxon>Eukaryota</taxon>
        <taxon>Viridiplantae</taxon>
        <taxon>Streptophyta</taxon>
        <taxon>Embryophyta</taxon>
        <taxon>Tracheophyta</taxon>
        <taxon>Spermatophyta</taxon>
        <taxon>Magnoliopsida</taxon>
        <taxon>eudicotyledons</taxon>
        <taxon>Gunneridae</taxon>
        <taxon>Pentapetalae</taxon>
        <taxon>rosids</taxon>
        <taxon>malvids</taxon>
        <taxon>Brassicales</taxon>
        <taxon>Brassicaceae</taxon>
        <taxon>Coluteocarpeae</taxon>
        <taxon>Noccaea</taxon>
    </lineage>
</organism>
<dbReference type="SUPFAM" id="SSF81383">
    <property type="entry name" value="F-box domain"/>
    <property type="match status" value="1"/>
</dbReference>
<dbReference type="InterPro" id="IPR036047">
    <property type="entry name" value="F-box-like_dom_sf"/>
</dbReference>
<proteinExistence type="predicted"/>
<gene>
    <name evidence="2" type="ORF">LC_TR13427_c0_g1_i1_g.46597</name>
</gene>
<dbReference type="SMART" id="SM00256">
    <property type="entry name" value="FBOX"/>
    <property type="match status" value="1"/>
</dbReference>
<dbReference type="Pfam" id="PF00646">
    <property type="entry name" value="F-box"/>
    <property type="match status" value="1"/>
</dbReference>